<dbReference type="CDD" id="cd00093">
    <property type="entry name" value="HTH_XRE"/>
    <property type="match status" value="1"/>
</dbReference>
<dbReference type="EMBL" id="CP029145">
    <property type="protein sequence ID" value="AWM31328.1"/>
    <property type="molecule type" value="Genomic_DNA"/>
</dbReference>
<evidence type="ECO:0000259" key="1">
    <source>
        <dbReference type="PROSITE" id="PS50943"/>
    </source>
</evidence>
<dbReference type="Proteomes" id="UP000245999">
    <property type="component" value="Chromosome"/>
</dbReference>
<accession>A0A2Z3GEY1</accession>
<dbReference type="PROSITE" id="PS50943">
    <property type="entry name" value="HTH_CROC1"/>
    <property type="match status" value="1"/>
</dbReference>
<dbReference type="SMART" id="SM00530">
    <property type="entry name" value="HTH_XRE"/>
    <property type="match status" value="1"/>
</dbReference>
<dbReference type="KEGG" id="hnv:DDQ68_00130"/>
<name>A0A2Z3GEY1_9BACT</name>
<proteinExistence type="predicted"/>
<dbReference type="GO" id="GO:0003677">
    <property type="term" value="F:DNA binding"/>
    <property type="evidence" value="ECO:0007669"/>
    <property type="project" value="InterPro"/>
</dbReference>
<reference evidence="3" key="1">
    <citation type="submission" date="2018-04" db="EMBL/GenBank/DDBJ databases">
        <title>Complete genome of Antarctic heterotrophic bacterium Hymenobacter nivis.</title>
        <authorList>
            <person name="Terashima M."/>
        </authorList>
    </citation>
    <scope>NUCLEOTIDE SEQUENCE [LARGE SCALE GENOMIC DNA]</scope>
    <source>
        <strain evidence="3">NBRC 111535</strain>
    </source>
</reference>
<dbReference type="OrthoDB" id="980419at2"/>
<dbReference type="InterPro" id="IPR010982">
    <property type="entry name" value="Lambda_DNA-bd_dom_sf"/>
</dbReference>
<dbReference type="RefSeq" id="WP_109651663.1">
    <property type="nucleotide sequence ID" value="NZ_CP029145.1"/>
</dbReference>
<organism evidence="2 3">
    <name type="scientific">Hymenobacter nivis</name>
    <dbReference type="NCBI Taxonomy" id="1850093"/>
    <lineage>
        <taxon>Bacteria</taxon>
        <taxon>Pseudomonadati</taxon>
        <taxon>Bacteroidota</taxon>
        <taxon>Cytophagia</taxon>
        <taxon>Cytophagales</taxon>
        <taxon>Hymenobacteraceae</taxon>
        <taxon>Hymenobacter</taxon>
    </lineage>
</organism>
<dbReference type="Gene3D" id="1.10.260.40">
    <property type="entry name" value="lambda repressor-like DNA-binding domains"/>
    <property type="match status" value="1"/>
</dbReference>
<gene>
    <name evidence="2" type="ORF">DDQ68_00130</name>
</gene>
<feature type="domain" description="HTH cro/C1-type" evidence="1">
    <location>
        <begin position="30"/>
        <end position="74"/>
    </location>
</feature>
<dbReference type="InterPro" id="IPR001387">
    <property type="entry name" value="Cro/C1-type_HTH"/>
</dbReference>
<sequence>MFLFLPAIMENSPGGRLRTLREILGFAGKQQEFADAVGLSQQSVSNMERGKTEPAAKSLAKIHKRFPMINLNWLVTGVGLPVDKSIGPMLPLTAAGEMADINARTARLTSVPAPTPVPSPGPTTGAETITHGETLIQLARAEALAESQAAQIVALALQVERLWAELGKSGGSPDAAAPFRLRFPHDGQRVALGR</sequence>
<evidence type="ECO:0000313" key="3">
    <source>
        <dbReference type="Proteomes" id="UP000245999"/>
    </source>
</evidence>
<dbReference type="AlphaFoldDB" id="A0A2Z3GEY1"/>
<dbReference type="SUPFAM" id="SSF47413">
    <property type="entry name" value="lambda repressor-like DNA-binding domains"/>
    <property type="match status" value="1"/>
</dbReference>
<keyword evidence="3" id="KW-1185">Reference proteome</keyword>
<protein>
    <recommendedName>
        <fullName evidence="1">HTH cro/C1-type domain-containing protein</fullName>
    </recommendedName>
</protein>
<evidence type="ECO:0000313" key="2">
    <source>
        <dbReference type="EMBL" id="AWM31328.1"/>
    </source>
</evidence>
<dbReference type="Pfam" id="PF01381">
    <property type="entry name" value="HTH_3"/>
    <property type="match status" value="1"/>
</dbReference>